<keyword evidence="2" id="KW-0012">Acyltransferase</keyword>
<dbReference type="EMBL" id="CP136137">
    <property type="protein sequence ID" value="WYY07587.1"/>
    <property type="molecule type" value="Genomic_DNA"/>
</dbReference>
<proteinExistence type="predicted"/>
<keyword evidence="2" id="KW-0808">Transferase</keyword>
<reference evidence="2 3" key="1">
    <citation type="journal article" date="2023" name="Virus Evol.">
        <title>Computational host range prediction-The good, the bad, and the ugly.</title>
        <authorList>
            <person name="Howell A.A."/>
            <person name="Versoza C.J."/>
            <person name="Pfeifer S.P."/>
        </authorList>
    </citation>
    <scope>NUCLEOTIDE SEQUENCE [LARGE SCALE GENOMIC DNA]</scope>
    <source>
        <strain evidence="2 3">1610/1b</strain>
    </source>
</reference>
<dbReference type="InterPro" id="IPR013653">
    <property type="entry name" value="GCN5-like_dom"/>
</dbReference>
<dbReference type="EC" id="2.3.1.-" evidence="2"/>
<gene>
    <name evidence="2" type="ORF">RVF87_00405</name>
</gene>
<sequence>MTGVVDLSPLDDPFTGALRGRQAQFARVRGRIAAFHPDVSVFYGHPREMTTDDWADMAALAGPGNTVGLRDCRTPTPAGWHHLETFGLVQYSGEGVEPRADPEVVVLGPSDVAEMTALVELTEPGPFLPRTIEMGRYLGIRDDAGRLVAMAGQRLRLPGWVEISAVCTHPDARGRGLARRLVAAVAHETVTGGDTPFLHTTADNPARRLYESMGFVLRSIVDLEIVRVPKGA</sequence>
<accession>A0ABZ2U1V6</accession>
<evidence type="ECO:0000313" key="3">
    <source>
        <dbReference type="Proteomes" id="UP001479933"/>
    </source>
</evidence>
<dbReference type="InterPro" id="IPR016181">
    <property type="entry name" value="Acyl_CoA_acyltransferase"/>
</dbReference>
<dbReference type="InterPro" id="IPR000182">
    <property type="entry name" value="GNAT_dom"/>
</dbReference>
<name>A0ABZ2U1V6_9ACTN</name>
<dbReference type="CDD" id="cd04301">
    <property type="entry name" value="NAT_SF"/>
    <property type="match status" value="1"/>
</dbReference>
<dbReference type="SUPFAM" id="SSF55729">
    <property type="entry name" value="Acyl-CoA N-acyltransferases (Nat)"/>
    <property type="match status" value="1"/>
</dbReference>
<evidence type="ECO:0000313" key="2">
    <source>
        <dbReference type="EMBL" id="WYY07587.1"/>
    </source>
</evidence>
<dbReference type="Pfam" id="PF08445">
    <property type="entry name" value="FR47"/>
    <property type="match status" value="1"/>
</dbReference>
<keyword evidence="3" id="KW-1185">Reference proteome</keyword>
<feature type="domain" description="N-acetyltransferase" evidence="1">
    <location>
        <begin position="102"/>
        <end position="232"/>
    </location>
</feature>
<dbReference type="Proteomes" id="UP001479933">
    <property type="component" value="Chromosome"/>
</dbReference>
<dbReference type="GO" id="GO:0016746">
    <property type="term" value="F:acyltransferase activity"/>
    <property type="evidence" value="ECO:0007669"/>
    <property type="project" value="UniProtKB-KW"/>
</dbReference>
<dbReference type="RefSeq" id="WP_066165738.1">
    <property type="nucleotide sequence ID" value="NZ_CP136137.1"/>
</dbReference>
<evidence type="ECO:0000259" key="1">
    <source>
        <dbReference type="PROSITE" id="PS51186"/>
    </source>
</evidence>
<dbReference type="Gene3D" id="3.40.630.30">
    <property type="match status" value="1"/>
</dbReference>
<organism evidence="2 3">
    <name type="scientific">Gordonia hydrophobica</name>
    <dbReference type="NCBI Taxonomy" id="40516"/>
    <lineage>
        <taxon>Bacteria</taxon>
        <taxon>Bacillati</taxon>
        <taxon>Actinomycetota</taxon>
        <taxon>Actinomycetes</taxon>
        <taxon>Mycobacteriales</taxon>
        <taxon>Gordoniaceae</taxon>
        <taxon>Gordonia</taxon>
    </lineage>
</organism>
<dbReference type="PROSITE" id="PS51186">
    <property type="entry name" value="GNAT"/>
    <property type="match status" value="1"/>
</dbReference>
<protein>
    <submittedName>
        <fullName evidence="2">GNAT family N-acetyltransferase</fullName>
        <ecNumber evidence="2">2.3.1.-</ecNumber>
    </submittedName>
</protein>